<organism evidence="2 3">
    <name type="scientific">Terribacillus halophilus</name>
    <dbReference type="NCBI Taxonomy" id="361279"/>
    <lineage>
        <taxon>Bacteria</taxon>
        <taxon>Bacillati</taxon>
        <taxon>Bacillota</taxon>
        <taxon>Bacilli</taxon>
        <taxon>Bacillales</taxon>
        <taxon>Bacillaceae</taxon>
        <taxon>Terribacillus</taxon>
    </lineage>
</organism>
<evidence type="ECO:0000313" key="3">
    <source>
        <dbReference type="Proteomes" id="UP000198666"/>
    </source>
</evidence>
<evidence type="ECO:0000313" key="2">
    <source>
        <dbReference type="EMBL" id="SDD64633.1"/>
    </source>
</evidence>
<dbReference type="STRING" id="361279.SAMN05421663_11633"/>
<dbReference type="EMBL" id="FMZB01000016">
    <property type="protein sequence ID" value="SDD64633.1"/>
    <property type="molecule type" value="Genomic_DNA"/>
</dbReference>
<reference evidence="3" key="1">
    <citation type="submission" date="2016-10" db="EMBL/GenBank/DDBJ databases">
        <authorList>
            <person name="Varghese N."/>
            <person name="Submissions S."/>
        </authorList>
    </citation>
    <scope>NUCLEOTIDE SEQUENCE [LARGE SCALE GENOMIC DNA]</scope>
    <source>
        <strain evidence="3">DSM 21620</strain>
    </source>
</reference>
<name>A0A1G6WFX7_9BACI</name>
<protein>
    <submittedName>
        <fullName evidence="2">Uncharacterized protein</fullName>
    </submittedName>
</protein>
<sequence>METFMTILSVFVVGGLLLLRGYAMSYRRKNRRDRDGEE</sequence>
<keyword evidence="3" id="KW-1185">Reference proteome</keyword>
<gene>
    <name evidence="2" type="ORF">SAMN05421663_11633</name>
</gene>
<proteinExistence type="predicted"/>
<feature type="transmembrane region" description="Helical" evidence="1">
    <location>
        <begin position="6"/>
        <end position="23"/>
    </location>
</feature>
<accession>A0A1G6WFX7</accession>
<keyword evidence="1" id="KW-0472">Membrane</keyword>
<keyword evidence="1" id="KW-0812">Transmembrane</keyword>
<evidence type="ECO:0000256" key="1">
    <source>
        <dbReference type="SAM" id="Phobius"/>
    </source>
</evidence>
<dbReference type="AlphaFoldDB" id="A0A1G6WFX7"/>
<keyword evidence="1" id="KW-1133">Transmembrane helix</keyword>
<dbReference type="Proteomes" id="UP000198666">
    <property type="component" value="Unassembled WGS sequence"/>
</dbReference>